<name>A0A9E8RV89_9BACI</name>
<evidence type="ECO:0000256" key="1">
    <source>
        <dbReference type="ARBA" id="ARBA00001947"/>
    </source>
</evidence>
<dbReference type="InterPro" id="IPR001279">
    <property type="entry name" value="Metallo-B-lactamas"/>
</dbReference>
<dbReference type="Gene3D" id="3.60.15.10">
    <property type="entry name" value="Ribonuclease Z/Hydroxyacylglutathione hydrolase-like"/>
    <property type="match status" value="1"/>
</dbReference>
<keyword evidence="4" id="KW-0862">Zinc</keyword>
<proteinExistence type="predicted"/>
<dbReference type="InterPro" id="IPR051453">
    <property type="entry name" value="MBL_Glyoxalase_II"/>
</dbReference>
<feature type="domain" description="Metallo-beta-lactamase" evidence="5">
    <location>
        <begin position="12"/>
        <end position="190"/>
    </location>
</feature>
<dbReference type="Proteomes" id="UP001164718">
    <property type="component" value="Chromosome"/>
</dbReference>
<dbReference type="PANTHER" id="PTHR46233">
    <property type="entry name" value="HYDROXYACYLGLUTATHIONE HYDROLASE GLOC"/>
    <property type="match status" value="1"/>
</dbReference>
<dbReference type="SUPFAM" id="SSF56281">
    <property type="entry name" value="Metallo-hydrolase/oxidoreductase"/>
    <property type="match status" value="1"/>
</dbReference>
<dbReference type="RefSeq" id="WP_275418214.1">
    <property type="nucleotide sequence ID" value="NZ_CP106878.1"/>
</dbReference>
<dbReference type="PANTHER" id="PTHR46233:SF3">
    <property type="entry name" value="HYDROXYACYLGLUTATHIONE HYDROLASE GLOC"/>
    <property type="match status" value="1"/>
</dbReference>
<evidence type="ECO:0000256" key="2">
    <source>
        <dbReference type="ARBA" id="ARBA00022723"/>
    </source>
</evidence>
<dbReference type="CDD" id="cd06262">
    <property type="entry name" value="metallo-hydrolase-like_MBL-fold"/>
    <property type="match status" value="1"/>
</dbReference>
<organism evidence="6 7">
    <name type="scientific">Fervidibacillus albus</name>
    <dbReference type="NCBI Taxonomy" id="2980026"/>
    <lineage>
        <taxon>Bacteria</taxon>
        <taxon>Bacillati</taxon>
        <taxon>Bacillota</taxon>
        <taxon>Bacilli</taxon>
        <taxon>Bacillales</taxon>
        <taxon>Bacillaceae</taxon>
        <taxon>Fervidibacillus</taxon>
    </lineage>
</organism>
<dbReference type="InterPro" id="IPR036866">
    <property type="entry name" value="RibonucZ/Hydroxyglut_hydro"/>
</dbReference>
<dbReference type="EMBL" id="CP106878">
    <property type="protein sequence ID" value="WAA10425.1"/>
    <property type="molecule type" value="Genomic_DNA"/>
</dbReference>
<dbReference type="KEGG" id="faf:OE104_03585"/>
<evidence type="ECO:0000313" key="6">
    <source>
        <dbReference type="EMBL" id="WAA10425.1"/>
    </source>
</evidence>
<comment type="cofactor">
    <cofactor evidence="1">
        <name>Zn(2+)</name>
        <dbReference type="ChEBI" id="CHEBI:29105"/>
    </cofactor>
</comment>
<accession>A0A9E8RV89</accession>
<evidence type="ECO:0000256" key="3">
    <source>
        <dbReference type="ARBA" id="ARBA00022801"/>
    </source>
</evidence>
<dbReference type="AlphaFoldDB" id="A0A9E8RV89"/>
<dbReference type="GO" id="GO:0046872">
    <property type="term" value="F:metal ion binding"/>
    <property type="evidence" value="ECO:0007669"/>
    <property type="project" value="UniProtKB-KW"/>
</dbReference>
<keyword evidence="3" id="KW-0378">Hydrolase</keyword>
<gene>
    <name evidence="6" type="ORF">OE104_03585</name>
</gene>
<reference evidence="6" key="1">
    <citation type="submission" date="2022-09" db="EMBL/GenBank/DDBJ databases">
        <title>Complete Genomes of Fervidibacillus albus and Fervidibacillus halotolerans isolated from tidal flat sediments.</title>
        <authorList>
            <person name="Kwon K.K."/>
            <person name="Yang S.-H."/>
            <person name="Park M.J."/>
            <person name="Oh H.-M."/>
        </authorList>
    </citation>
    <scope>NUCLEOTIDE SEQUENCE</scope>
    <source>
        <strain evidence="6">MEBiC13591</strain>
    </source>
</reference>
<evidence type="ECO:0000313" key="7">
    <source>
        <dbReference type="Proteomes" id="UP001164718"/>
    </source>
</evidence>
<keyword evidence="7" id="KW-1185">Reference proteome</keyword>
<evidence type="ECO:0000259" key="5">
    <source>
        <dbReference type="SMART" id="SM00849"/>
    </source>
</evidence>
<sequence>MEWKQFVLGPLQTNGYCVINGDRCLFVDPGWEGEKIIEYIEKNKLKLEAILLTHAHFDHIGAVDDIRMKYKVPVYAHEREKDWFQNPMLNGSGLFFPNDPIQINSADEWIRGEGTLELAGLSLHVFETPGHSPGSVSFYVENEFVICGDTLFAEGIGRTDLPGGDFKQLMDTIRQKLFVLPGDTVVLPGHGPVTNIRKERETNPFLSMID</sequence>
<keyword evidence="2" id="KW-0479">Metal-binding</keyword>
<dbReference type="GO" id="GO:0016787">
    <property type="term" value="F:hydrolase activity"/>
    <property type="evidence" value="ECO:0007669"/>
    <property type="project" value="UniProtKB-KW"/>
</dbReference>
<evidence type="ECO:0000256" key="4">
    <source>
        <dbReference type="ARBA" id="ARBA00022833"/>
    </source>
</evidence>
<dbReference type="SMART" id="SM00849">
    <property type="entry name" value="Lactamase_B"/>
    <property type="match status" value="1"/>
</dbReference>
<dbReference type="Pfam" id="PF00753">
    <property type="entry name" value="Lactamase_B"/>
    <property type="match status" value="1"/>
</dbReference>
<protein>
    <submittedName>
        <fullName evidence="6">MBL fold metallo-hydrolase</fullName>
    </submittedName>
</protein>